<comment type="similarity">
    <text evidence="2">Belongs to the DapA family.</text>
</comment>
<evidence type="ECO:0000256" key="1">
    <source>
        <dbReference type="ARBA" id="ARBA00023239"/>
    </source>
</evidence>
<organism evidence="5 6">
    <name type="scientific">Thermosipho atlanticus DSM 15807</name>
    <dbReference type="NCBI Taxonomy" id="1123380"/>
    <lineage>
        <taxon>Bacteria</taxon>
        <taxon>Thermotogati</taxon>
        <taxon>Thermotogota</taxon>
        <taxon>Thermotogae</taxon>
        <taxon>Thermotogales</taxon>
        <taxon>Fervidobacteriaceae</taxon>
        <taxon>Thermosipho</taxon>
    </lineage>
</organism>
<keyword evidence="6" id="KW-1185">Reference proteome</keyword>
<accession>A0A1M5RBI4</accession>
<reference evidence="6" key="1">
    <citation type="submission" date="2016-11" db="EMBL/GenBank/DDBJ databases">
        <authorList>
            <person name="Varghese N."/>
            <person name="Submissions S."/>
        </authorList>
    </citation>
    <scope>NUCLEOTIDE SEQUENCE [LARGE SCALE GENOMIC DNA]</scope>
    <source>
        <strain evidence="6">DSM 15807</strain>
    </source>
</reference>
<protein>
    <submittedName>
        <fullName evidence="5">4-hydroxy-tetrahydrodipicolinate synthase</fullName>
    </submittedName>
</protein>
<dbReference type="GO" id="GO:0008747">
    <property type="term" value="F:N-acetylneuraminate lyase activity"/>
    <property type="evidence" value="ECO:0007669"/>
    <property type="project" value="TreeGrafter"/>
</dbReference>
<dbReference type="CDD" id="cd00408">
    <property type="entry name" value="DHDPS-like"/>
    <property type="match status" value="1"/>
</dbReference>
<dbReference type="EMBL" id="FQXN01000001">
    <property type="protein sequence ID" value="SHH23665.1"/>
    <property type="molecule type" value="Genomic_DNA"/>
</dbReference>
<evidence type="ECO:0000313" key="5">
    <source>
        <dbReference type="EMBL" id="SHH23665.1"/>
    </source>
</evidence>
<feature type="active site" description="Proton donor/acceptor" evidence="3">
    <location>
        <position position="136"/>
    </location>
</feature>
<name>A0A1M5RBI4_9BACT</name>
<dbReference type="SMART" id="SM01130">
    <property type="entry name" value="DHDPS"/>
    <property type="match status" value="1"/>
</dbReference>
<dbReference type="PANTHER" id="PTHR42849:SF1">
    <property type="entry name" value="N-ACETYLNEURAMINATE LYASE"/>
    <property type="match status" value="1"/>
</dbReference>
<sequence length="295" mass="33167">MNFNDIRGVIPAIITVFDEEGKIDETKFRNFIEYLTNKVHGLFVCGTYGSGPIMTLKERKKTLEIVVEQVNGRIPVIVHVGATSPEDIFELTVHAKAVGATAVASVSPFYYKYKQENIIRFFNEFVSKVDIPVFIYNNPKTTGIEIEIETVKKLKEIGLVGIKDSTFDLSYFYRMKSEVGFDDFIYVSGSEAFIIPTISLGASAIISGLANVFPEIVVELYEATINKDYEKAFKLLEKVNVLRQIQHFTDSIPGIHAMLELRGIDSGFPKKPFTKASDEVVKKIKFALENLDVKL</sequence>
<dbReference type="GO" id="GO:0019262">
    <property type="term" value="P:N-acetylneuraminate catabolic process"/>
    <property type="evidence" value="ECO:0007669"/>
    <property type="project" value="TreeGrafter"/>
</dbReference>
<evidence type="ECO:0000256" key="4">
    <source>
        <dbReference type="PIRSR" id="PIRSR001365-2"/>
    </source>
</evidence>
<keyword evidence="1 2" id="KW-0456">Lyase</keyword>
<dbReference type="Gene3D" id="3.20.20.70">
    <property type="entry name" value="Aldolase class I"/>
    <property type="match status" value="1"/>
</dbReference>
<dbReference type="OrthoDB" id="9771791at2"/>
<evidence type="ECO:0000313" key="6">
    <source>
        <dbReference type="Proteomes" id="UP000242592"/>
    </source>
</evidence>
<dbReference type="PANTHER" id="PTHR42849">
    <property type="entry name" value="N-ACETYLNEURAMINATE LYASE"/>
    <property type="match status" value="1"/>
</dbReference>
<dbReference type="Proteomes" id="UP000242592">
    <property type="component" value="Unassembled WGS sequence"/>
</dbReference>
<feature type="active site" description="Schiff-base intermediate with substrate" evidence="3">
    <location>
        <position position="163"/>
    </location>
</feature>
<dbReference type="GO" id="GO:0005829">
    <property type="term" value="C:cytosol"/>
    <property type="evidence" value="ECO:0007669"/>
    <property type="project" value="TreeGrafter"/>
</dbReference>
<dbReference type="STRING" id="1123380.SAMN02745199_0447"/>
<gene>
    <name evidence="5" type="ORF">SAMN02745199_0447</name>
</gene>
<evidence type="ECO:0000256" key="3">
    <source>
        <dbReference type="PIRSR" id="PIRSR001365-1"/>
    </source>
</evidence>
<evidence type="ECO:0000256" key="2">
    <source>
        <dbReference type="PIRNR" id="PIRNR001365"/>
    </source>
</evidence>
<feature type="binding site" evidence="4">
    <location>
        <position position="206"/>
    </location>
    <ligand>
        <name>pyruvate</name>
        <dbReference type="ChEBI" id="CHEBI:15361"/>
    </ligand>
</feature>
<dbReference type="PIRSF" id="PIRSF001365">
    <property type="entry name" value="DHDPS"/>
    <property type="match status" value="1"/>
</dbReference>
<dbReference type="Pfam" id="PF00701">
    <property type="entry name" value="DHDPS"/>
    <property type="match status" value="1"/>
</dbReference>
<dbReference type="AlphaFoldDB" id="A0A1M5RBI4"/>
<dbReference type="PRINTS" id="PR00146">
    <property type="entry name" value="DHPICSNTHASE"/>
</dbReference>
<dbReference type="SUPFAM" id="SSF51569">
    <property type="entry name" value="Aldolase"/>
    <property type="match status" value="1"/>
</dbReference>
<dbReference type="RefSeq" id="WP_073071674.1">
    <property type="nucleotide sequence ID" value="NZ_FQXN01000001.1"/>
</dbReference>
<dbReference type="InterPro" id="IPR002220">
    <property type="entry name" value="DapA-like"/>
</dbReference>
<dbReference type="InterPro" id="IPR013785">
    <property type="entry name" value="Aldolase_TIM"/>
</dbReference>
<proteinExistence type="inferred from homology"/>